<feature type="transmembrane region" description="Helical" evidence="7">
    <location>
        <begin position="104"/>
        <end position="125"/>
    </location>
</feature>
<dbReference type="EMBL" id="CAAHFH010000001">
    <property type="protein sequence ID" value="VGO19180.1"/>
    <property type="molecule type" value="Genomic_DNA"/>
</dbReference>
<keyword evidence="3" id="KW-0997">Cell inner membrane</keyword>
<evidence type="ECO:0000256" key="5">
    <source>
        <dbReference type="ARBA" id="ARBA00022989"/>
    </source>
</evidence>
<feature type="transmembrane region" description="Helical" evidence="7">
    <location>
        <begin position="137"/>
        <end position="164"/>
    </location>
</feature>
<proteinExistence type="predicted"/>
<feature type="transmembrane region" description="Helical" evidence="7">
    <location>
        <begin position="390"/>
        <end position="409"/>
    </location>
</feature>
<dbReference type="GO" id="GO:0005886">
    <property type="term" value="C:plasma membrane"/>
    <property type="evidence" value="ECO:0007669"/>
    <property type="project" value="UniProtKB-SubCell"/>
</dbReference>
<evidence type="ECO:0000256" key="1">
    <source>
        <dbReference type="ARBA" id="ARBA00004429"/>
    </source>
</evidence>
<feature type="transmembrane region" description="Helical" evidence="7">
    <location>
        <begin position="450"/>
        <end position="474"/>
    </location>
</feature>
<dbReference type="InterPro" id="IPR004681">
    <property type="entry name" value="TRAP_DctM"/>
</dbReference>
<evidence type="ECO:0000256" key="6">
    <source>
        <dbReference type="ARBA" id="ARBA00023136"/>
    </source>
</evidence>
<keyword evidence="2" id="KW-1003">Cell membrane</keyword>
<feature type="transmembrane region" description="Helical" evidence="7">
    <location>
        <begin position="271"/>
        <end position="289"/>
    </location>
</feature>
<protein>
    <submittedName>
        <fullName evidence="9">C4-dicarboxylate TRAP transporter large permease protein DctM</fullName>
    </submittedName>
</protein>
<dbReference type="InterPro" id="IPR010656">
    <property type="entry name" value="DctM"/>
</dbReference>
<dbReference type="AlphaFoldDB" id="A0A6C2UG79"/>
<accession>A0A6C2UG79</accession>
<feature type="transmembrane region" description="Helical" evidence="7">
    <location>
        <begin position="325"/>
        <end position="346"/>
    </location>
</feature>
<evidence type="ECO:0000313" key="10">
    <source>
        <dbReference type="Proteomes" id="UP000346198"/>
    </source>
</evidence>
<evidence type="ECO:0000256" key="3">
    <source>
        <dbReference type="ARBA" id="ARBA00022519"/>
    </source>
</evidence>
<evidence type="ECO:0000256" key="4">
    <source>
        <dbReference type="ARBA" id="ARBA00022692"/>
    </source>
</evidence>
<feature type="domain" description="TRAP C4-dicarboxylate transport system permease DctM subunit" evidence="8">
    <location>
        <begin position="9"/>
        <end position="469"/>
    </location>
</feature>
<feature type="transmembrane region" description="Helical" evidence="7">
    <location>
        <begin position="415"/>
        <end position="438"/>
    </location>
</feature>
<evidence type="ECO:0000259" key="8">
    <source>
        <dbReference type="Pfam" id="PF06808"/>
    </source>
</evidence>
<gene>
    <name evidence="9" type="primary">dctM_1</name>
    <name evidence="9" type="ORF">SCARR_01237</name>
</gene>
<name>A0A6C2UG79_9BACT</name>
<feature type="transmembrane region" description="Helical" evidence="7">
    <location>
        <begin position="241"/>
        <end position="264"/>
    </location>
</feature>
<dbReference type="RefSeq" id="WP_136060601.1">
    <property type="nucleotide sequence ID" value="NZ_CAAHFH010000001.1"/>
</dbReference>
<keyword evidence="6 7" id="KW-0472">Membrane</keyword>
<keyword evidence="5 7" id="KW-1133">Transmembrane helix</keyword>
<dbReference type="Proteomes" id="UP000346198">
    <property type="component" value="Unassembled WGS sequence"/>
</dbReference>
<feature type="transmembrane region" description="Helical" evidence="7">
    <location>
        <begin position="210"/>
        <end position="229"/>
    </location>
</feature>
<organism evidence="9 10">
    <name type="scientific">Pontiella sulfatireligans</name>
    <dbReference type="NCBI Taxonomy" id="2750658"/>
    <lineage>
        <taxon>Bacteria</taxon>
        <taxon>Pseudomonadati</taxon>
        <taxon>Kiritimatiellota</taxon>
        <taxon>Kiritimatiellia</taxon>
        <taxon>Kiritimatiellales</taxon>
        <taxon>Pontiellaceae</taxon>
        <taxon>Pontiella</taxon>
    </lineage>
</organism>
<evidence type="ECO:0000256" key="2">
    <source>
        <dbReference type="ARBA" id="ARBA00022475"/>
    </source>
</evidence>
<keyword evidence="4 7" id="KW-0812">Transmembrane</keyword>
<dbReference type="PANTHER" id="PTHR33362:SF2">
    <property type="entry name" value="TRAP TRANSPORTER LARGE PERMEASE PROTEIN"/>
    <property type="match status" value="1"/>
</dbReference>
<feature type="transmembrane region" description="Helical" evidence="7">
    <location>
        <begin position="295"/>
        <end position="313"/>
    </location>
</feature>
<comment type="subcellular location">
    <subcellularLocation>
        <location evidence="1">Cell inner membrane</location>
        <topology evidence="1">Multi-pass membrane protein</topology>
    </subcellularLocation>
</comment>
<evidence type="ECO:0000313" key="9">
    <source>
        <dbReference type="EMBL" id="VGO19180.1"/>
    </source>
</evidence>
<sequence>MGTVALVLVVVFVLLLVMNVPIAVSIALATFFAILADGTDPTVMVAAKMANGVNSFALLAIPFFILSGHLMGKGGLARRLIDFAATLVGRLPGGLGYVNTLTCMLFGSISGSAAAAVSSVGGFMIPEMNRKGYGREFNVAVTTTAATTGLLIPPSNIMIVYSVAAGSVSIAAMFMAGFLPGLITGLFIMLVGGVISVIKGYKGEALEMPRWKPIAATSIVALMIVFVFASQKGWVDLGFKIGKLVVSNGIVWFLIWSAVCCGFFKTFRRAYFTLLLIVIVIGGILGGVFTATEAAAIAVVYSYLLSVVIYREIKTKELPRILLDTGITTAVVMLLIGASSGMSWIMTMANIPQTVSAALLGLSENPIVILLTINMLLIVVGTFMDMTPAVLIFTPIFLPVVSALGMHPVHFGIMMIANLCIGLCTPPVGTCLFIGCGVGKTTIAKVTPTLLPFFAAMIAALLVITYVPAVSLWMPLQTKQVKQEDVDKAYFMNPQEAPVAENTQ</sequence>
<reference evidence="9 10" key="1">
    <citation type="submission" date="2019-04" db="EMBL/GenBank/DDBJ databases">
        <authorList>
            <person name="Van Vliet M D."/>
        </authorList>
    </citation>
    <scope>NUCLEOTIDE SEQUENCE [LARGE SCALE GENOMIC DNA]</scope>
    <source>
        <strain evidence="9 10">F21</strain>
    </source>
</reference>
<dbReference type="Pfam" id="PF06808">
    <property type="entry name" value="DctM"/>
    <property type="match status" value="1"/>
</dbReference>
<dbReference type="GO" id="GO:0022857">
    <property type="term" value="F:transmembrane transporter activity"/>
    <property type="evidence" value="ECO:0007669"/>
    <property type="project" value="TreeGrafter"/>
</dbReference>
<feature type="transmembrane region" description="Helical" evidence="7">
    <location>
        <begin position="53"/>
        <end position="71"/>
    </location>
</feature>
<dbReference type="PANTHER" id="PTHR33362">
    <property type="entry name" value="SIALIC ACID TRAP TRANSPORTER PERMEASE PROTEIN SIAT-RELATED"/>
    <property type="match status" value="1"/>
</dbReference>
<feature type="transmembrane region" description="Helical" evidence="7">
    <location>
        <begin position="170"/>
        <end position="198"/>
    </location>
</feature>
<feature type="transmembrane region" description="Helical" evidence="7">
    <location>
        <begin position="366"/>
        <end position="383"/>
    </location>
</feature>
<keyword evidence="10" id="KW-1185">Reference proteome</keyword>
<evidence type="ECO:0000256" key="7">
    <source>
        <dbReference type="SAM" id="Phobius"/>
    </source>
</evidence>